<dbReference type="SUPFAM" id="SSF57362">
    <property type="entry name" value="BPTI-like"/>
    <property type="match status" value="1"/>
</dbReference>
<proteinExistence type="predicted"/>
<dbReference type="InterPro" id="IPR002223">
    <property type="entry name" value="Kunitz_BPTI"/>
</dbReference>
<protein>
    <recommendedName>
        <fullName evidence="2">BPTI/Kunitz inhibitor domain-containing protein</fullName>
    </recommendedName>
</protein>
<dbReference type="AlphaFoldDB" id="A0A8C7BF47"/>
<organism evidence="3 4">
    <name type="scientific">Neovison vison</name>
    <name type="common">American mink</name>
    <name type="synonym">Mustela vison</name>
    <dbReference type="NCBI Taxonomy" id="452646"/>
    <lineage>
        <taxon>Eukaryota</taxon>
        <taxon>Metazoa</taxon>
        <taxon>Chordata</taxon>
        <taxon>Craniata</taxon>
        <taxon>Vertebrata</taxon>
        <taxon>Euteleostomi</taxon>
        <taxon>Mammalia</taxon>
        <taxon>Eutheria</taxon>
        <taxon>Laurasiatheria</taxon>
        <taxon>Carnivora</taxon>
        <taxon>Caniformia</taxon>
        <taxon>Musteloidea</taxon>
        <taxon>Mustelidae</taxon>
        <taxon>Mustelinae</taxon>
        <taxon>Neogale</taxon>
    </lineage>
</organism>
<dbReference type="Proteomes" id="UP000694425">
    <property type="component" value="Unplaced"/>
</dbReference>
<dbReference type="SMART" id="SM00131">
    <property type="entry name" value="KU"/>
    <property type="match status" value="1"/>
</dbReference>
<dbReference type="PANTHER" id="PTHR10083">
    <property type="entry name" value="KUNITZ-TYPE PROTEASE INHIBITOR-RELATED"/>
    <property type="match status" value="1"/>
</dbReference>
<feature type="domain" description="BPTI/Kunitz inhibitor" evidence="2">
    <location>
        <begin position="8"/>
        <end position="56"/>
    </location>
</feature>
<dbReference type="GO" id="GO:0004867">
    <property type="term" value="F:serine-type endopeptidase inhibitor activity"/>
    <property type="evidence" value="ECO:0007669"/>
    <property type="project" value="InterPro"/>
</dbReference>
<dbReference type="Gene3D" id="4.10.410.10">
    <property type="entry name" value="Pancreatic trypsin inhibitor Kunitz domain"/>
    <property type="match status" value="1"/>
</dbReference>
<reference evidence="3" key="1">
    <citation type="submission" date="2025-08" db="UniProtKB">
        <authorList>
            <consortium name="Ensembl"/>
        </authorList>
    </citation>
    <scope>IDENTIFICATION</scope>
</reference>
<dbReference type="InterPro" id="IPR050098">
    <property type="entry name" value="TFPI/VKTCI-like"/>
</dbReference>
<dbReference type="PRINTS" id="PR00759">
    <property type="entry name" value="BASICPTASE"/>
</dbReference>
<keyword evidence="1" id="KW-1015">Disulfide bond</keyword>
<dbReference type="PROSITE" id="PS50279">
    <property type="entry name" value="BPTI_KUNITZ_2"/>
    <property type="match status" value="1"/>
</dbReference>
<sequence>FHQGPSYCYSPKDAGKCSANITRYYFNPRHKACEAFTYTGCGGNDNNFDNMEDCTRPPKRPSI</sequence>
<dbReference type="Pfam" id="PF00014">
    <property type="entry name" value="Kunitz_BPTI"/>
    <property type="match status" value="1"/>
</dbReference>
<evidence type="ECO:0000313" key="4">
    <source>
        <dbReference type="Proteomes" id="UP000694425"/>
    </source>
</evidence>
<evidence type="ECO:0000256" key="1">
    <source>
        <dbReference type="ARBA" id="ARBA00023157"/>
    </source>
</evidence>
<accession>A0A8C7BF47</accession>
<dbReference type="InterPro" id="IPR020901">
    <property type="entry name" value="Prtase_inh_Kunz-CS"/>
</dbReference>
<dbReference type="Ensembl" id="ENSNVIT00000027001.1">
    <property type="protein sequence ID" value="ENSNVIP00000023221.1"/>
    <property type="gene ID" value="ENSNVIG00000018102.1"/>
</dbReference>
<keyword evidence="4" id="KW-1185">Reference proteome</keyword>
<evidence type="ECO:0000313" key="3">
    <source>
        <dbReference type="Ensembl" id="ENSNVIP00000023221.1"/>
    </source>
</evidence>
<dbReference type="GO" id="GO:0005615">
    <property type="term" value="C:extracellular space"/>
    <property type="evidence" value="ECO:0007669"/>
    <property type="project" value="TreeGrafter"/>
</dbReference>
<evidence type="ECO:0000259" key="2">
    <source>
        <dbReference type="PROSITE" id="PS50279"/>
    </source>
</evidence>
<dbReference type="InterPro" id="IPR036880">
    <property type="entry name" value="Kunitz_BPTI_sf"/>
</dbReference>
<dbReference type="FunFam" id="4.10.410.10:FF:000018">
    <property type="entry name" value="Tissue factor pathway inhibitor"/>
    <property type="match status" value="1"/>
</dbReference>
<dbReference type="PROSITE" id="PS00280">
    <property type="entry name" value="BPTI_KUNITZ_1"/>
    <property type="match status" value="1"/>
</dbReference>
<dbReference type="GeneTree" id="ENSGT00940000159917"/>
<dbReference type="PANTHER" id="PTHR10083:SF374">
    <property type="entry name" value="BPTI_KUNITZ INHIBITOR DOMAIN-CONTAINING PROTEIN"/>
    <property type="match status" value="1"/>
</dbReference>
<name>A0A8C7BF47_NEOVI</name>
<reference evidence="3" key="2">
    <citation type="submission" date="2025-09" db="UniProtKB">
        <authorList>
            <consortium name="Ensembl"/>
        </authorList>
    </citation>
    <scope>IDENTIFICATION</scope>
</reference>